<dbReference type="GO" id="GO:0006355">
    <property type="term" value="P:regulation of DNA-templated transcription"/>
    <property type="evidence" value="ECO:0007669"/>
    <property type="project" value="InterPro"/>
</dbReference>
<name>A0A2N7X184_9BURK</name>
<feature type="domain" description="PAC" evidence="9">
    <location>
        <begin position="114"/>
        <end position="164"/>
    </location>
</feature>
<evidence type="ECO:0000256" key="6">
    <source>
        <dbReference type="SAM" id="MobiDB-lite"/>
    </source>
</evidence>
<dbReference type="Pfam" id="PF08447">
    <property type="entry name" value="PAS_3"/>
    <property type="match status" value="1"/>
</dbReference>
<dbReference type="PROSITE" id="PS50112">
    <property type="entry name" value="PAS"/>
    <property type="match status" value="1"/>
</dbReference>
<dbReference type="PROSITE" id="PS50109">
    <property type="entry name" value="HIS_KIN"/>
    <property type="match status" value="1"/>
</dbReference>
<dbReference type="SMART" id="SM00091">
    <property type="entry name" value="PAS"/>
    <property type="match status" value="2"/>
</dbReference>
<dbReference type="PROSITE" id="PS50113">
    <property type="entry name" value="PAC"/>
    <property type="match status" value="2"/>
</dbReference>
<keyword evidence="11" id="KW-1185">Reference proteome</keyword>
<dbReference type="PANTHER" id="PTHR43304">
    <property type="entry name" value="PHYTOCHROME-LIKE PROTEIN CPH1"/>
    <property type="match status" value="1"/>
</dbReference>
<evidence type="ECO:0000259" key="7">
    <source>
        <dbReference type="PROSITE" id="PS50109"/>
    </source>
</evidence>
<protein>
    <recommendedName>
        <fullName evidence="2">histidine kinase</fullName>
        <ecNumber evidence="2">2.7.13.3</ecNumber>
    </recommendedName>
</protein>
<dbReference type="EC" id="2.7.13.3" evidence="2"/>
<feature type="domain" description="PAC" evidence="9">
    <location>
        <begin position="239"/>
        <end position="290"/>
    </location>
</feature>
<dbReference type="SMART" id="SM00086">
    <property type="entry name" value="PAC"/>
    <property type="match status" value="2"/>
</dbReference>
<dbReference type="FunFam" id="3.30.450.20:FF:000088">
    <property type="entry name" value="Sensory transduction histidine kinase"/>
    <property type="match status" value="1"/>
</dbReference>
<dbReference type="InterPro" id="IPR036097">
    <property type="entry name" value="HisK_dim/P_sf"/>
</dbReference>
<dbReference type="Gene3D" id="1.10.287.130">
    <property type="match status" value="1"/>
</dbReference>
<comment type="catalytic activity">
    <reaction evidence="1">
        <text>ATP + protein L-histidine = ADP + protein N-phospho-L-histidine.</text>
        <dbReference type="EC" id="2.7.13.3"/>
    </reaction>
</comment>
<evidence type="ECO:0000256" key="5">
    <source>
        <dbReference type="ARBA" id="ARBA00022777"/>
    </source>
</evidence>
<dbReference type="InterPro" id="IPR001610">
    <property type="entry name" value="PAC"/>
</dbReference>
<feature type="domain" description="Histidine kinase" evidence="7">
    <location>
        <begin position="310"/>
        <end position="532"/>
    </location>
</feature>
<feature type="compositionally biased region" description="Low complexity" evidence="6">
    <location>
        <begin position="1"/>
        <end position="17"/>
    </location>
</feature>
<evidence type="ECO:0000256" key="3">
    <source>
        <dbReference type="ARBA" id="ARBA00022553"/>
    </source>
</evidence>
<keyword evidence="5 10" id="KW-0418">Kinase</keyword>
<evidence type="ECO:0000256" key="1">
    <source>
        <dbReference type="ARBA" id="ARBA00000085"/>
    </source>
</evidence>
<evidence type="ECO:0000313" key="10">
    <source>
        <dbReference type="EMBL" id="PMS35341.1"/>
    </source>
</evidence>
<accession>A0A2N7X184</accession>
<dbReference type="InterPro" id="IPR004358">
    <property type="entry name" value="Sig_transdc_His_kin-like_C"/>
</dbReference>
<feature type="region of interest" description="Disordered" evidence="6">
    <location>
        <begin position="1"/>
        <end position="31"/>
    </location>
</feature>
<dbReference type="CDD" id="cd00130">
    <property type="entry name" value="PAS"/>
    <property type="match status" value="2"/>
</dbReference>
<proteinExistence type="predicted"/>
<dbReference type="Pfam" id="PF02518">
    <property type="entry name" value="HATPase_c"/>
    <property type="match status" value="1"/>
</dbReference>
<dbReference type="Gene3D" id="3.30.450.20">
    <property type="entry name" value="PAS domain"/>
    <property type="match status" value="2"/>
</dbReference>
<dbReference type="PANTHER" id="PTHR43304:SF1">
    <property type="entry name" value="PAC DOMAIN-CONTAINING PROTEIN"/>
    <property type="match status" value="1"/>
</dbReference>
<dbReference type="InterPro" id="IPR052162">
    <property type="entry name" value="Sensor_kinase/Photoreceptor"/>
</dbReference>
<dbReference type="InterPro" id="IPR003594">
    <property type="entry name" value="HATPase_dom"/>
</dbReference>
<dbReference type="GO" id="GO:0000155">
    <property type="term" value="F:phosphorelay sensor kinase activity"/>
    <property type="evidence" value="ECO:0007669"/>
    <property type="project" value="InterPro"/>
</dbReference>
<keyword evidence="3" id="KW-0597">Phosphoprotein</keyword>
<dbReference type="Gene3D" id="3.30.565.10">
    <property type="entry name" value="Histidine kinase-like ATPase, C-terminal domain"/>
    <property type="match status" value="1"/>
</dbReference>
<dbReference type="InterPro" id="IPR013655">
    <property type="entry name" value="PAS_fold_3"/>
</dbReference>
<dbReference type="Proteomes" id="UP000235777">
    <property type="component" value="Unassembled WGS sequence"/>
</dbReference>
<dbReference type="SUPFAM" id="SSF55785">
    <property type="entry name" value="PYP-like sensor domain (PAS domain)"/>
    <property type="match status" value="2"/>
</dbReference>
<dbReference type="STRING" id="863227.GCA_000373005_03801"/>
<evidence type="ECO:0000256" key="2">
    <source>
        <dbReference type="ARBA" id="ARBA00012438"/>
    </source>
</evidence>
<evidence type="ECO:0000259" key="8">
    <source>
        <dbReference type="PROSITE" id="PS50112"/>
    </source>
</evidence>
<dbReference type="Gene3D" id="2.10.70.100">
    <property type="match status" value="1"/>
</dbReference>
<dbReference type="Pfam" id="PF00989">
    <property type="entry name" value="PAS"/>
    <property type="match status" value="1"/>
</dbReference>
<dbReference type="Pfam" id="PF00512">
    <property type="entry name" value="HisKA"/>
    <property type="match status" value="1"/>
</dbReference>
<dbReference type="InterPro" id="IPR003661">
    <property type="entry name" value="HisK_dim/P_dom"/>
</dbReference>
<dbReference type="InterPro" id="IPR013767">
    <property type="entry name" value="PAS_fold"/>
</dbReference>
<evidence type="ECO:0000256" key="4">
    <source>
        <dbReference type="ARBA" id="ARBA00022679"/>
    </source>
</evidence>
<dbReference type="InterPro" id="IPR035965">
    <property type="entry name" value="PAS-like_dom_sf"/>
</dbReference>
<dbReference type="InterPro" id="IPR005467">
    <property type="entry name" value="His_kinase_dom"/>
</dbReference>
<feature type="domain" description="PAS" evidence="8">
    <location>
        <begin position="40"/>
        <end position="110"/>
    </location>
</feature>
<dbReference type="SMART" id="SM00387">
    <property type="entry name" value="HATPase_c"/>
    <property type="match status" value="1"/>
</dbReference>
<comment type="caution">
    <text evidence="10">The sequence shown here is derived from an EMBL/GenBank/DDBJ whole genome shotgun (WGS) entry which is preliminary data.</text>
</comment>
<evidence type="ECO:0000313" key="11">
    <source>
        <dbReference type="Proteomes" id="UP000235777"/>
    </source>
</evidence>
<dbReference type="SUPFAM" id="SSF55874">
    <property type="entry name" value="ATPase domain of HSP90 chaperone/DNA topoisomerase II/histidine kinase"/>
    <property type="match status" value="1"/>
</dbReference>
<keyword evidence="4" id="KW-0808">Transferase</keyword>
<dbReference type="SUPFAM" id="SSF47384">
    <property type="entry name" value="Homodimeric domain of signal transducing histidine kinase"/>
    <property type="match status" value="1"/>
</dbReference>
<dbReference type="EMBL" id="PNYC01000011">
    <property type="protein sequence ID" value="PMS35341.1"/>
    <property type="molecule type" value="Genomic_DNA"/>
</dbReference>
<reference evidence="10 11" key="1">
    <citation type="submission" date="2018-01" db="EMBL/GenBank/DDBJ databases">
        <title>Whole genome analyses suggest that Burkholderia sensu lato contains two further novel genera in the rhizoxinica-symbiotica group Mycetohabitans gen. nov., and Trinickia gen. nov.: implications for the evolution of diazotrophy and nodulation in the Burkholderiaceae.</title>
        <authorList>
            <person name="Estrada-de los Santos P."/>
            <person name="Palmer M."/>
            <person name="Chavez-Ramirez B."/>
            <person name="Beukes C."/>
            <person name="Steenkamp E.T."/>
            <person name="Hirsch A.M."/>
            <person name="Manyaka P."/>
            <person name="Maluk M."/>
            <person name="Lafos M."/>
            <person name="Crook M."/>
            <person name="Gross E."/>
            <person name="Simon M.F."/>
            <person name="Bueno dos Reis Junior F."/>
            <person name="Poole P.S."/>
            <person name="Venter S.N."/>
            <person name="James E.K."/>
        </authorList>
    </citation>
    <scope>NUCLEOTIDE SEQUENCE [LARGE SCALE GENOMIC DNA]</scope>
    <source>
        <strain evidence="10 11">JPY 581</strain>
    </source>
</reference>
<evidence type="ECO:0000259" key="9">
    <source>
        <dbReference type="PROSITE" id="PS50113"/>
    </source>
</evidence>
<dbReference type="SMART" id="SM00388">
    <property type="entry name" value="HisKA"/>
    <property type="match status" value="1"/>
</dbReference>
<dbReference type="InterPro" id="IPR000700">
    <property type="entry name" value="PAS-assoc_C"/>
</dbReference>
<dbReference type="InterPro" id="IPR036890">
    <property type="entry name" value="HATPase_C_sf"/>
</dbReference>
<dbReference type="PRINTS" id="PR00344">
    <property type="entry name" value="BCTRLSENSOR"/>
</dbReference>
<dbReference type="NCBIfam" id="TIGR00229">
    <property type="entry name" value="sensory_box"/>
    <property type="match status" value="1"/>
</dbReference>
<dbReference type="CDD" id="cd00082">
    <property type="entry name" value="HisKA"/>
    <property type="match status" value="1"/>
</dbReference>
<dbReference type="InterPro" id="IPR000014">
    <property type="entry name" value="PAS"/>
</dbReference>
<sequence length="537" mass="59306">MKRARPAAARRAGARLASGPIGEGQKVDDRKRAEDALRESEAHWREVFEHNPVMYFMVDDKGVVISVNAFGAAQLGYEVSELVGKPVLGVFLDEDRPFVLRNMAVCLENPGQPHNWEVRKIRKNGTVLWVRENAKAVKRANGFLVLVACEDITERRRTEDALRQSEMYLAEAQRLSRTGSFGWRAAKGELVWSAETFRIFECDPTLKPSVELALERTHPDDRNFLRQFLKGVAREDKDWEVDHRLLMPDGRVKDVRAVAHAVRDDEGGLEFIGAVMDVTDLRKAAQELHNARAELAHVTRVTALGELSAAIAHEVNQPIAAIVTDARAALNWLAHEPPELEEVRQALYRIGKQGSRAADVIGRIRDLVKKAPMSKVAVDINEAVREVLALTRGEISSSGATLRMSLAEDLPLVQADRVQLQQVLLNLIVNALQAMAGEVQGPDEPPEPRELRITTAHAEPSGVRVSVQDSGPGLPPSLMDRIFAPFYSTKPGGLGMGLSICRSIIEAHDGRLWATAGEHRGAVFHFVVPAAPWSQSS</sequence>
<dbReference type="AlphaFoldDB" id="A0A2N7X184"/>
<gene>
    <name evidence="10" type="ORF">C0Z20_17710</name>
</gene>
<organism evidence="10 11">
    <name type="scientific">Trinickia symbiotica</name>
    <dbReference type="NCBI Taxonomy" id="863227"/>
    <lineage>
        <taxon>Bacteria</taxon>
        <taxon>Pseudomonadati</taxon>
        <taxon>Pseudomonadota</taxon>
        <taxon>Betaproteobacteria</taxon>
        <taxon>Burkholderiales</taxon>
        <taxon>Burkholderiaceae</taxon>
        <taxon>Trinickia</taxon>
    </lineage>
</organism>